<dbReference type="InterPro" id="IPR020476">
    <property type="entry name" value="Nudix_hydrolase"/>
</dbReference>
<evidence type="ECO:0000256" key="2">
    <source>
        <dbReference type="ARBA" id="ARBA00022801"/>
    </source>
</evidence>
<name>A0ABT0JSR4_9ACTN</name>
<dbReference type="InterPro" id="IPR000086">
    <property type="entry name" value="NUDIX_hydrolase_dom"/>
</dbReference>
<organism evidence="4 5">
    <name type="scientific">Frankia umida</name>
    <dbReference type="NCBI Taxonomy" id="573489"/>
    <lineage>
        <taxon>Bacteria</taxon>
        <taxon>Bacillati</taxon>
        <taxon>Actinomycetota</taxon>
        <taxon>Actinomycetes</taxon>
        <taxon>Frankiales</taxon>
        <taxon>Frankiaceae</taxon>
        <taxon>Frankia</taxon>
    </lineage>
</organism>
<dbReference type="InterPro" id="IPR015797">
    <property type="entry name" value="NUDIX_hydrolase-like_dom_sf"/>
</dbReference>
<protein>
    <submittedName>
        <fullName evidence="4">NUDIX hydrolase</fullName>
    </submittedName>
</protein>
<keyword evidence="2 4" id="KW-0378">Hydrolase</keyword>
<gene>
    <name evidence="4" type="ORF">MXD59_01170</name>
</gene>
<evidence type="ECO:0000259" key="3">
    <source>
        <dbReference type="PROSITE" id="PS51462"/>
    </source>
</evidence>
<evidence type="ECO:0000313" key="4">
    <source>
        <dbReference type="EMBL" id="MCK9874405.1"/>
    </source>
</evidence>
<dbReference type="PANTHER" id="PTHR11839:SF18">
    <property type="entry name" value="NUDIX HYDROLASE DOMAIN-CONTAINING PROTEIN"/>
    <property type="match status" value="1"/>
</dbReference>
<dbReference type="Proteomes" id="UP001201873">
    <property type="component" value="Unassembled WGS sequence"/>
</dbReference>
<dbReference type="SUPFAM" id="SSF55811">
    <property type="entry name" value="Nudix"/>
    <property type="match status" value="1"/>
</dbReference>
<accession>A0ABT0JSR4</accession>
<evidence type="ECO:0000256" key="1">
    <source>
        <dbReference type="ARBA" id="ARBA00001946"/>
    </source>
</evidence>
<comment type="caution">
    <text evidence="4">The sequence shown here is derived from an EMBL/GenBank/DDBJ whole genome shotgun (WGS) entry which is preliminary data.</text>
</comment>
<feature type="domain" description="Nudix hydrolase" evidence="3">
    <location>
        <begin position="39"/>
        <end position="171"/>
    </location>
</feature>
<dbReference type="Pfam" id="PF00293">
    <property type="entry name" value="NUDIX"/>
    <property type="match status" value="1"/>
</dbReference>
<dbReference type="RefSeq" id="WP_248823065.1">
    <property type="nucleotide sequence ID" value="NZ_JALKFT010000001.1"/>
</dbReference>
<keyword evidence="5" id="KW-1185">Reference proteome</keyword>
<comment type="cofactor">
    <cofactor evidence="1">
        <name>Mg(2+)</name>
        <dbReference type="ChEBI" id="CHEBI:18420"/>
    </cofactor>
</comment>
<dbReference type="EMBL" id="JALKFT010000001">
    <property type="protein sequence ID" value="MCK9874405.1"/>
    <property type="molecule type" value="Genomic_DNA"/>
</dbReference>
<reference evidence="4 5" key="1">
    <citation type="submission" date="2022-04" db="EMBL/GenBank/DDBJ databases">
        <title>Genome diversity in the genus Frankia.</title>
        <authorList>
            <person name="Carlos-Shanley C."/>
            <person name="Hahn D."/>
        </authorList>
    </citation>
    <scope>NUCLEOTIDE SEQUENCE [LARGE SCALE GENOMIC DNA]</scope>
    <source>
        <strain evidence="4 5">Ag45/Mut15</strain>
    </source>
</reference>
<proteinExistence type="predicted"/>
<dbReference type="Gene3D" id="3.90.79.10">
    <property type="entry name" value="Nucleoside Triphosphate Pyrophosphohydrolase"/>
    <property type="match status" value="1"/>
</dbReference>
<sequence length="179" mass="19866">MRWQVTGRRLAFATPWLGVWFLDVERPDGTAGEYHVVQLRDLAVVAAVDETDRVLMMWRHRIATDSWGWELPMGLVEDGEDPQAAGARELEEETGWQPGTISPLIYAEPAGGITNTRHFLFRADGCVQVGAPTERNESDRVAWIPLAELRGMIERREVVSGATIVGVLSLLLGRPAHPA</sequence>
<dbReference type="PANTHER" id="PTHR11839">
    <property type="entry name" value="UDP/ADP-SUGAR PYROPHOSPHATASE"/>
    <property type="match status" value="1"/>
</dbReference>
<evidence type="ECO:0000313" key="5">
    <source>
        <dbReference type="Proteomes" id="UP001201873"/>
    </source>
</evidence>
<dbReference type="CDD" id="cd03424">
    <property type="entry name" value="NUDIX_ADPRase_Nudt5_UGPPase_Nudt14"/>
    <property type="match status" value="1"/>
</dbReference>
<dbReference type="GO" id="GO:0016787">
    <property type="term" value="F:hydrolase activity"/>
    <property type="evidence" value="ECO:0007669"/>
    <property type="project" value="UniProtKB-KW"/>
</dbReference>
<dbReference type="PRINTS" id="PR00502">
    <property type="entry name" value="NUDIXFAMILY"/>
</dbReference>
<dbReference type="PROSITE" id="PS51462">
    <property type="entry name" value="NUDIX"/>
    <property type="match status" value="1"/>
</dbReference>